<feature type="region of interest" description="Disordered" evidence="1">
    <location>
        <begin position="1"/>
        <end position="45"/>
    </location>
</feature>
<dbReference type="Pfam" id="PF00010">
    <property type="entry name" value="HLH"/>
    <property type="match status" value="1"/>
</dbReference>
<dbReference type="AlphaFoldDB" id="M2QLW8"/>
<dbReference type="GO" id="GO:0046983">
    <property type="term" value="F:protein dimerization activity"/>
    <property type="evidence" value="ECO:0007669"/>
    <property type="project" value="InterPro"/>
</dbReference>
<dbReference type="SUPFAM" id="SSF47459">
    <property type="entry name" value="HLH, helix-loop-helix DNA-binding domain"/>
    <property type="match status" value="1"/>
</dbReference>
<evidence type="ECO:0000259" key="2">
    <source>
        <dbReference type="Pfam" id="PF00010"/>
    </source>
</evidence>
<evidence type="ECO:0000313" key="4">
    <source>
        <dbReference type="Proteomes" id="UP000016930"/>
    </source>
</evidence>
<evidence type="ECO:0000256" key="1">
    <source>
        <dbReference type="SAM" id="MobiDB-lite"/>
    </source>
</evidence>
<dbReference type="InterPro" id="IPR011598">
    <property type="entry name" value="bHLH_dom"/>
</dbReference>
<feature type="compositionally biased region" description="Low complexity" evidence="1">
    <location>
        <begin position="1"/>
        <end position="20"/>
    </location>
</feature>
<name>M2QLW8_CERS8</name>
<feature type="compositionally biased region" description="Basic and acidic residues" evidence="1">
    <location>
        <begin position="30"/>
        <end position="45"/>
    </location>
</feature>
<keyword evidence="4" id="KW-1185">Reference proteome</keyword>
<feature type="non-terminal residue" evidence="3">
    <location>
        <position position="58"/>
    </location>
</feature>
<proteinExistence type="predicted"/>
<dbReference type="EMBL" id="KB445795">
    <property type="protein sequence ID" value="EMD38018.1"/>
    <property type="molecule type" value="Genomic_DNA"/>
</dbReference>
<accession>M2QLW8</accession>
<feature type="non-terminal residue" evidence="3">
    <location>
        <position position="1"/>
    </location>
</feature>
<evidence type="ECO:0000313" key="3">
    <source>
        <dbReference type="EMBL" id="EMD38018.1"/>
    </source>
</evidence>
<organism evidence="3 4">
    <name type="scientific">Ceriporiopsis subvermispora (strain B)</name>
    <name type="common">White-rot fungus</name>
    <name type="synonym">Gelatoporia subvermispora</name>
    <dbReference type="NCBI Taxonomy" id="914234"/>
    <lineage>
        <taxon>Eukaryota</taxon>
        <taxon>Fungi</taxon>
        <taxon>Dikarya</taxon>
        <taxon>Basidiomycota</taxon>
        <taxon>Agaricomycotina</taxon>
        <taxon>Agaricomycetes</taxon>
        <taxon>Polyporales</taxon>
        <taxon>Gelatoporiaceae</taxon>
        <taxon>Gelatoporia</taxon>
    </lineage>
</organism>
<dbReference type="Proteomes" id="UP000016930">
    <property type="component" value="Unassembled WGS sequence"/>
</dbReference>
<dbReference type="HOGENOM" id="CLU_2984438_0_0_1"/>
<feature type="domain" description="BHLH" evidence="2">
    <location>
        <begin position="34"/>
        <end position="53"/>
    </location>
</feature>
<dbReference type="Gene3D" id="4.10.280.10">
    <property type="entry name" value="Helix-loop-helix DNA-binding domain"/>
    <property type="match status" value="1"/>
</dbReference>
<gene>
    <name evidence="3" type="ORF">CERSUDRAFT_134561</name>
</gene>
<dbReference type="OrthoDB" id="8964853at2759"/>
<protein>
    <recommendedName>
        <fullName evidence="2">BHLH domain-containing protein</fullName>
    </recommendedName>
</protein>
<reference evidence="3 4" key="1">
    <citation type="journal article" date="2012" name="Proc. Natl. Acad. Sci. U.S.A.">
        <title>Comparative genomics of Ceriporiopsis subvermispora and Phanerochaete chrysosporium provide insight into selective ligninolysis.</title>
        <authorList>
            <person name="Fernandez-Fueyo E."/>
            <person name="Ruiz-Duenas F.J."/>
            <person name="Ferreira P."/>
            <person name="Floudas D."/>
            <person name="Hibbett D.S."/>
            <person name="Canessa P."/>
            <person name="Larrondo L.F."/>
            <person name="James T.Y."/>
            <person name="Seelenfreund D."/>
            <person name="Lobos S."/>
            <person name="Polanco R."/>
            <person name="Tello M."/>
            <person name="Honda Y."/>
            <person name="Watanabe T."/>
            <person name="Watanabe T."/>
            <person name="Ryu J.S."/>
            <person name="Kubicek C.P."/>
            <person name="Schmoll M."/>
            <person name="Gaskell J."/>
            <person name="Hammel K.E."/>
            <person name="St John F.J."/>
            <person name="Vanden Wymelenberg A."/>
            <person name="Sabat G."/>
            <person name="Splinter BonDurant S."/>
            <person name="Syed K."/>
            <person name="Yadav J.S."/>
            <person name="Doddapaneni H."/>
            <person name="Subramanian V."/>
            <person name="Lavin J.L."/>
            <person name="Oguiza J.A."/>
            <person name="Perez G."/>
            <person name="Pisabarro A.G."/>
            <person name="Ramirez L."/>
            <person name="Santoyo F."/>
            <person name="Master E."/>
            <person name="Coutinho P.M."/>
            <person name="Henrissat B."/>
            <person name="Lombard V."/>
            <person name="Magnuson J.K."/>
            <person name="Kuees U."/>
            <person name="Hori C."/>
            <person name="Igarashi K."/>
            <person name="Samejima M."/>
            <person name="Held B.W."/>
            <person name="Barry K.W."/>
            <person name="LaButti K.M."/>
            <person name="Lapidus A."/>
            <person name="Lindquist E.A."/>
            <person name="Lucas S.M."/>
            <person name="Riley R."/>
            <person name="Salamov A.A."/>
            <person name="Hoffmeister D."/>
            <person name="Schwenk D."/>
            <person name="Hadar Y."/>
            <person name="Yarden O."/>
            <person name="de Vries R.P."/>
            <person name="Wiebenga A."/>
            <person name="Stenlid J."/>
            <person name="Eastwood D."/>
            <person name="Grigoriev I.V."/>
            <person name="Berka R.M."/>
            <person name="Blanchette R.A."/>
            <person name="Kersten P."/>
            <person name="Martinez A.T."/>
            <person name="Vicuna R."/>
            <person name="Cullen D."/>
        </authorList>
    </citation>
    <scope>NUCLEOTIDE SEQUENCE [LARGE SCALE GENOMIC DNA]</scope>
    <source>
        <strain evidence="3 4">B</strain>
    </source>
</reference>
<sequence>VDAASAGNTSNSSSSPTSAQAKRKPSRRANTAERRATHNAVERQRRETLNGRFLVCFL</sequence>
<dbReference type="InterPro" id="IPR036638">
    <property type="entry name" value="HLH_DNA-bd_sf"/>
</dbReference>